<organism evidence="1 2">
    <name type="scientific">Citrus sinensis</name>
    <name type="common">Sweet orange</name>
    <name type="synonym">Citrus aurantium var. sinensis</name>
    <dbReference type="NCBI Taxonomy" id="2711"/>
    <lineage>
        <taxon>Eukaryota</taxon>
        <taxon>Viridiplantae</taxon>
        <taxon>Streptophyta</taxon>
        <taxon>Embryophyta</taxon>
        <taxon>Tracheophyta</taxon>
        <taxon>Spermatophyta</taxon>
        <taxon>Magnoliopsida</taxon>
        <taxon>eudicotyledons</taxon>
        <taxon>Gunneridae</taxon>
        <taxon>Pentapetalae</taxon>
        <taxon>rosids</taxon>
        <taxon>malvids</taxon>
        <taxon>Sapindales</taxon>
        <taxon>Rutaceae</taxon>
        <taxon>Aurantioideae</taxon>
        <taxon>Citrus</taxon>
    </lineage>
</organism>
<comment type="caution">
    <text evidence="1">The sequence shown here is derived from an EMBL/GenBank/DDBJ whole genome shotgun (WGS) entry which is preliminary data.</text>
</comment>
<evidence type="ECO:0000313" key="2">
    <source>
        <dbReference type="Proteomes" id="UP000829398"/>
    </source>
</evidence>
<protein>
    <submittedName>
        <fullName evidence="1">Gibberellin 2-beta-dioxygenase 8</fullName>
    </submittedName>
</protein>
<dbReference type="EMBL" id="CM039171">
    <property type="protein sequence ID" value="KAH9796504.1"/>
    <property type="molecule type" value="Genomic_DNA"/>
</dbReference>
<reference evidence="2" key="1">
    <citation type="journal article" date="2023" name="Hortic. Res.">
        <title>A chromosome-level phased genome enabling allele-level studies in sweet orange: a case study on citrus Huanglongbing tolerance.</title>
        <authorList>
            <person name="Wu B."/>
            <person name="Yu Q."/>
            <person name="Deng Z."/>
            <person name="Duan Y."/>
            <person name="Luo F."/>
            <person name="Gmitter F. Jr."/>
        </authorList>
    </citation>
    <scope>NUCLEOTIDE SEQUENCE [LARGE SCALE GENOMIC DNA]</scope>
    <source>
        <strain evidence="2">cv. Valencia</strain>
    </source>
</reference>
<gene>
    <name evidence="1" type="ORF">KPL71_005554</name>
</gene>
<accession>A0ACB8NG00</accession>
<proteinExistence type="predicted"/>
<name>A0ACB8NG00_CITSI</name>
<sequence>MYLSSQPNFSLITTCRRRHSRALSCNFPTARLQNWFLPAEVLQEVMHPSFKKVQMLESDNFITELNQPLNMATDPPFHQAYKSLIEDTSNNIFGKKLVLVEECELPLIDLSRILHNDNVVDESEREECKEEIARASQQWGFFQVTNHGISKDLLEKMREEQVKVFKQPFDKKSKEDKFMNFPAGSYRWGTPSATCLNQLSWSEAFHIPMADISASAAAFTTLSSTLEQFATTVAGLARKLTAILAEKLGRESTFFQENCLPSTCYLRMNRYPPCPVPSAIHGLMPHTDSDFLTILHQDEVGGLQLVKDGKWIAVKPNPEALIVNIGDLFQAWSNDVYKSVEHRVVTNPSTERFSIAYFFCPSYDTVIQNSEPSNYRKFSFREFRLQVQEDVQKYGHKVGLPRFLISH</sequence>
<evidence type="ECO:0000313" key="1">
    <source>
        <dbReference type="EMBL" id="KAH9796504.1"/>
    </source>
</evidence>
<dbReference type="Proteomes" id="UP000829398">
    <property type="component" value="Chromosome 2"/>
</dbReference>
<keyword evidence="2" id="KW-1185">Reference proteome</keyword>